<evidence type="ECO:0000313" key="2">
    <source>
        <dbReference type="EMBL" id="ORX97025.1"/>
    </source>
</evidence>
<dbReference type="OrthoDB" id="9991317at2759"/>
<dbReference type="AlphaFoldDB" id="A0A1Y1YGB4"/>
<name>A0A1Y1YGB4_9PLEO</name>
<feature type="domain" description="CHAT" evidence="1">
    <location>
        <begin position="8"/>
        <end position="206"/>
    </location>
</feature>
<dbReference type="EMBL" id="MCFA01000243">
    <property type="protein sequence ID" value="ORX97025.1"/>
    <property type="molecule type" value="Genomic_DNA"/>
</dbReference>
<evidence type="ECO:0000313" key="3">
    <source>
        <dbReference type="Proteomes" id="UP000193144"/>
    </source>
</evidence>
<keyword evidence="3" id="KW-1185">Reference proteome</keyword>
<dbReference type="Pfam" id="PF12770">
    <property type="entry name" value="CHAT"/>
    <property type="match status" value="1"/>
</dbReference>
<dbReference type="InterPro" id="IPR024983">
    <property type="entry name" value="CHAT_dom"/>
</dbReference>
<proteinExistence type="predicted"/>
<dbReference type="Proteomes" id="UP000193144">
    <property type="component" value="Unassembled WGS sequence"/>
</dbReference>
<reference evidence="2 3" key="1">
    <citation type="submission" date="2016-07" db="EMBL/GenBank/DDBJ databases">
        <title>Pervasive Adenine N6-methylation of Active Genes in Fungi.</title>
        <authorList>
            <consortium name="DOE Joint Genome Institute"/>
            <person name="Mondo S.J."/>
            <person name="Dannebaum R.O."/>
            <person name="Kuo R.C."/>
            <person name="Labutti K."/>
            <person name="Haridas S."/>
            <person name="Kuo A."/>
            <person name="Salamov A."/>
            <person name="Ahrendt S.R."/>
            <person name="Lipzen A."/>
            <person name="Sullivan W."/>
            <person name="Andreopoulos W.B."/>
            <person name="Clum A."/>
            <person name="Lindquist E."/>
            <person name="Daum C."/>
            <person name="Ramamoorthy G.K."/>
            <person name="Gryganskyi A."/>
            <person name="Culley D."/>
            <person name="Magnuson J.K."/>
            <person name="James T.Y."/>
            <person name="O'Malley M.A."/>
            <person name="Stajich J.E."/>
            <person name="Spatafora J.W."/>
            <person name="Visel A."/>
            <person name="Grigoriev I.V."/>
        </authorList>
    </citation>
    <scope>NUCLEOTIDE SEQUENCE [LARGE SCALE GENOMIC DNA]</scope>
    <source>
        <strain evidence="2 3">CBS 115471</strain>
    </source>
</reference>
<evidence type="ECO:0000259" key="1">
    <source>
        <dbReference type="Pfam" id="PF12770"/>
    </source>
</evidence>
<gene>
    <name evidence="2" type="ORF">BCR34DRAFT_497276</name>
</gene>
<dbReference type="STRING" id="1231657.A0A1Y1YGB4"/>
<sequence>MEAGIGKLPNLPEVKKEARTLCSLLPKPEQMTTLDRPTVSKAIEAIKENDVVHLACHGVAVLRNPTRSYLALAKSVNGTETIDRLYVRQILETKAGAGGIAFLSACHTADTDPNLGDEAIHMATAFQMAGFSHVVGTMWNTRNRACRDITTYFYENIFKGAQRVETITDSLELDVAKALHDAVQRFAKTGQKWRNPLLWASFSHFGA</sequence>
<accession>A0A1Y1YGB4</accession>
<protein>
    <submittedName>
        <fullName evidence="2">CHAT domain-containing protein</fullName>
    </submittedName>
</protein>
<comment type="caution">
    <text evidence="2">The sequence shown here is derived from an EMBL/GenBank/DDBJ whole genome shotgun (WGS) entry which is preliminary data.</text>
</comment>
<organism evidence="2 3">
    <name type="scientific">Clohesyomyces aquaticus</name>
    <dbReference type="NCBI Taxonomy" id="1231657"/>
    <lineage>
        <taxon>Eukaryota</taxon>
        <taxon>Fungi</taxon>
        <taxon>Dikarya</taxon>
        <taxon>Ascomycota</taxon>
        <taxon>Pezizomycotina</taxon>
        <taxon>Dothideomycetes</taxon>
        <taxon>Pleosporomycetidae</taxon>
        <taxon>Pleosporales</taxon>
        <taxon>Lindgomycetaceae</taxon>
        <taxon>Clohesyomyces</taxon>
    </lineage>
</organism>